<feature type="compositionally biased region" description="Basic and acidic residues" evidence="1">
    <location>
        <begin position="90"/>
        <end position="107"/>
    </location>
</feature>
<evidence type="ECO:0000313" key="2">
    <source>
        <dbReference type="EMBL" id="TNN80466.1"/>
    </source>
</evidence>
<feature type="compositionally biased region" description="Polar residues" evidence="1">
    <location>
        <begin position="69"/>
        <end position="81"/>
    </location>
</feature>
<proteinExistence type="predicted"/>
<dbReference type="AlphaFoldDB" id="A0A4Z2IRN7"/>
<evidence type="ECO:0000256" key="1">
    <source>
        <dbReference type="SAM" id="MobiDB-lite"/>
    </source>
</evidence>
<keyword evidence="3" id="KW-1185">Reference proteome</keyword>
<reference evidence="2 3" key="1">
    <citation type="submission" date="2019-03" db="EMBL/GenBank/DDBJ databases">
        <title>First draft genome of Liparis tanakae, snailfish: a comprehensive survey of snailfish specific genes.</title>
        <authorList>
            <person name="Kim W."/>
            <person name="Song I."/>
            <person name="Jeong J.-H."/>
            <person name="Kim D."/>
            <person name="Kim S."/>
            <person name="Ryu S."/>
            <person name="Song J.Y."/>
            <person name="Lee S.K."/>
        </authorList>
    </citation>
    <scope>NUCLEOTIDE SEQUENCE [LARGE SCALE GENOMIC DNA]</scope>
    <source>
        <tissue evidence="2">Muscle</tissue>
    </source>
</reference>
<feature type="compositionally biased region" description="Polar residues" evidence="1">
    <location>
        <begin position="38"/>
        <end position="49"/>
    </location>
</feature>
<comment type="caution">
    <text evidence="2">The sequence shown here is derived from an EMBL/GenBank/DDBJ whole genome shotgun (WGS) entry which is preliminary data.</text>
</comment>
<gene>
    <name evidence="2" type="ORF">EYF80_009205</name>
</gene>
<dbReference type="Proteomes" id="UP000314294">
    <property type="component" value="Unassembled WGS sequence"/>
</dbReference>
<dbReference type="EMBL" id="SRLO01000054">
    <property type="protein sequence ID" value="TNN80466.1"/>
    <property type="molecule type" value="Genomic_DNA"/>
</dbReference>
<protein>
    <submittedName>
        <fullName evidence="2">Uncharacterized protein</fullName>
    </submittedName>
</protein>
<accession>A0A4Z2IRN7</accession>
<organism evidence="2 3">
    <name type="scientific">Liparis tanakae</name>
    <name type="common">Tanaka's snailfish</name>
    <dbReference type="NCBI Taxonomy" id="230148"/>
    <lineage>
        <taxon>Eukaryota</taxon>
        <taxon>Metazoa</taxon>
        <taxon>Chordata</taxon>
        <taxon>Craniata</taxon>
        <taxon>Vertebrata</taxon>
        <taxon>Euteleostomi</taxon>
        <taxon>Actinopterygii</taxon>
        <taxon>Neopterygii</taxon>
        <taxon>Teleostei</taxon>
        <taxon>Neoteleostei</taxon>
        <taxon>Acanthomorphata</taxon>
        <taxon>Eupercaria</taxon>
        <taxon>Perciformes</taxon>
        <taxon>Cottioidei</taxon>
        <taxon>Cottales</taxon>
        <taxon>Liparidae</taxon>
        <taxon>Liparis</taxon>
    </lineage>
</organism>
<feature type="region of interest" description="Disordered" evidence="1">
    <location>
        <begin position="30"/>
        <end position="107"/>
    </location>
</feature>
<name>A0A4Z2IRN7_9TELE</name>
<sequence length="138" mass="15155">MLLLSCRLEEKSCFSSVPSRQQAERLQKLEELMHGSASVPSTRPASPSVHSVHLHPASSSSPRPCPNSIEISGSLEETATQLRVHKRHPSTREGTERPLSAHETSEAKETVDLSVSISIVTRHPEELSVLNLTHLCSF</sequence>
<evidence type="ECO:0000313" key="3">
    <source>
        <dbReference type="Proteomes" id="UP000314294"/>
    </source>
</evidence>